<dbReference type="SUPFAM" id="SSF51182">
    <property type="entry name" value="RmlC-like cupins"/>
    <property type="match status" value="1"/>
</dbReference>
<organism evidence="2 3">
    <name type="scientific">Oikeobacillus pervagus</name>
    <dbReference type="NCBI Taxonomy" id="1325931"/>
    <lineage>
        <taxon>Bacteria</taxon>
        <taxon>Bacillati</taxon>
        <taxon>Bacillota</taxon>
        <taxon>Bacilli</taxon>
        <taxon>Bacillales</taxon>
        <taxon>Bacillaceae</taxon>
        <taxon>Oikeobacillus</taxon>
    </lineage>
</organism>
<proteinExistence type="predicted"/>
<dbReference type="AlphaFoldDB" id="A0AAJ1WJY3"/>
<name>A0AAJ1WJY3_9BACI</name>
<dbReference type="Proteomes" id="UP001237207">
    <property type="component" value="Unassembled WGS sequence"/>
</dbReference>
<accession>A0AAJ1WJY3</accession>
<dbReference type="RefSeq" id="WP_307258131.1">
    <property type="nucleotide sequence ID" value="NZ_JAUSUC010000036.1"/>
</dbReference>
<evidence type="ECO:0000313" key="3">
    <source>
        <dbReference type="Proteomes" id="UP001237207"/>
    </source>
</evidence>
<dbReference type="Gene3D" id="2.60.120.10">
    <property type="entry name" value="Jelly Rolls"/>
    <property type="match status" value="1"/>
</dbReference>
<evidence type="ECO:0000313" key="2">
    <source>
        <dbReference type="EMBL" id="MDQ0216135.1"/>
    </source>
</evidence>
<protein>
    <submittedName>
        <fullName evidence="2">Quercetin dioxygenase-like cupin family protein</fullName>
    </submittedName>
</protein>
<dbReference type="InterPro" id="IPR011051">
    <property type="entry name" value="RmlC_Cupin_sf"/>
</dbReference>
<dbReference type="Pfam" id="PF07883">
    <property type="entry name" value="Cupin_2"/>
    <property type="match status" value="1"/>
</dbReference>
<keyword evidence="3" id="KW-1185">Reference proteome</keyword>
<keyword evidence="2" id="KW-0223">Dioxygenase</keyword>
<gene>
    <name evidence="2" type="ORF">J2S13_002557</name>
</gene>
<comment type="caution">
    <text evidence="2">The sequence shown here is derived from an EMBL/GenBank/DDBJ whole genome shotgun (WGS) entry which is preliminary data.</text>
</comment>
<dbReference type="InterPro" id="IPR013096">
    <property type="entry name" value="Cupin_2"/>
</dbReference>
<dbReference type="EMBL" id="JAUSUC010000036">
    <property type="protein sequence ID" value="MDQ0216135.1"/>
    <property type="molecule type" value="Genomic_DNA"/>
</dbReference>
<dbReference type="GO" id="GO:0051213">
    <property type="term" value="F:dioxygenase activity"/>
    <property type="evidence" value="ECO:0007669"/>
    <property type="project" value="UniProtKB-KW"/>
</dbReference>
<reference evidence="2" key="1">
    <citation type="submission" date="2023-07" db="EMBL/GenBank/DDBJ databases">
        <title>Genomic Encyclopedia of Type Strains, Phase IV (KMG-IV): sequencing the most valuable type-strain genomes for metagenomic binning, comparative biology and taxonomic classification.</title>
        <authorList>
            <person name="Goeker M."/>
        </authorList>
    </citation>
    <scope>NUCLEOTIDE SEQUENCE</scope>
    <source>
        <strain evidence="2">DSM 23947</strain>
    </source>
</reference>
<dbReference type="InterPro" id="IPR014710">
    <property type="entry name" value="RmlC-like_jellyroll"/>
</dbReference>
<feature type="domain" description="Cupin type-2" evidence="1">
    <location>
        <begin position="32"/>
        <end position="100"/>
    </location>
</feature>
<keyword evidence="2" id="KW-0560">Oxidoreductase</keyword>
<evidence type="ECO:0000259" key="1">
    <source>
        <dbReference type="Pfam" id="PF07883"/>
    </source>
</evidence>
<sequence length="106" mass="11996">MNIQNVKQFMEYHNERFTKRIIFKEGPSTTFVLNFKPGQELPAHKHPNSNVHLLVLTGEGTFTIDGKQIKASELDSLICTSEQELSFKNDGKEDASLYVVLSTIPN</sequence>